<dbReference type="PANTHER" id="PTHR33768:SF3">
    <property type="entry name" value="MIP11318P"/>
    <property type="match status" value="1"/>
</dbReference>
<comment type="caution">
    <text evidence="3">The sequence shown here is derived from an EMBL/GenBank/DDBJ whole genome shotgun (WGS) entry which is preliminary data.</text>
</comment>
<evidence type="ECO:0000313" key="4">
    <source>
        <dbReference type="Proteomes" id="UP000887116"/>
    </source>
</evidence>
<keyword evidence="4" id="KW-1185">Reference proteome</keyword>
<dbReference type="PANTHER" id="PTHR33768">
    <property type="entry name" value="MIP11318P"/>
    <property type="match status" value="1"/>
</dbReference>
<feature type="compositionally biased region" description="Basic residues" evidence="2">
    <location>
        <begin position="318"/>
        <end position="327"/>
    </location>
</feature>
<dbReference type="InterPro" id="IPR038792">
    <property type="entry name" value="CFAP97D1/2"/>
</dbReference>
<dbReference type="EMBL" id="BMAO01007244">
    <property type="protein sequence ID" value="GFR14617.1"/>
    <property type="molecule type" value="Genomic_DNA"/>
</dbReference>
<gene>
    <name evidence="3" type="primary">AVEN_26788_1</name>
    <name evidence="3" type="ORF">TNCT_39221</name>
</gene>
<dbReference type="AlphaFoldDB" id="A0A8X6LN85"/>
<dbReference type="Pfam" id="PF13879">
    <property type="entry name" value="Hmw_CFAP97"/>
    <property type="match status" value="1"/>
</dbReference>
<evidence type="ECO:0000256" key="1">
    <source>
        <dbReference type="ARBA" id="ARBA00008315"/>
    </source>
</evidence>
<reference evidence="3" key="1">
    <citation type="submission" date="2020-07" db="EMBL/GenBank/DDBJ databases">
        <title>Multicomponent nature underlies the extraordinary mechanical properties of spider dragline silk.</title>
        <authorList>
            <person name="Kono N."/>
            <person name="Nakamura H."/>
            <person name="Mori M."/>
            <person name="Yoshida Y."/>
            <person name="Ohtoshi R."/>
            <person name="Malay A.D."/>
            <person name="Moran D.A.P."/>
            <person name="Tomita M."/>
            <person name="Numata K."/>
            <person name="Arakawa K."/>
        </authorList>
    </citation>
    <scope>NUCLEOTIDE SEQUENCE</scope>
</reference>
<feature type="region of interest" description="Disordered" evidence="2">
    <location>
        <begin position="285"/>
        <end position="359"/>
    </location>
</feature>
<sequence length="359" mass="42616">MHRFYQPLVPSTNLFLKHKWDFIDYEMHRQNLKIAKAKIDQKAPRIFTHLYIRPKKLQLSLDRFCNIQRENEHLLEKIMKIQRYGGWTDNKNFEHQLKSIRTVERQKEAASLIPENILLLRRMQDGHAAYNRSEQESYHCMQKKYQANIDRFPRNWREMRDDMKYFRANIRKKYIYPKFGIVKKDSKKKEQIKEMMELIDENSDEIVEVINKMPEKQAKTFLDRVLNFYKFLRRKGEKDIEKEGAEDEQLSSDTADQIQRDLEASMSSMEHRELKVLEDFKAKLESKSGENKQISKDRGKSLGTKTAKTRASKDTIRKQPRQKRRKPKTEASAKSPKMPENSGSLKDSKEAPVSKSGAQ</sequence>
<feature type="compositionally biased region" description="Basic and acidic residues" evidence="2">
    <location>
        <begin position="285"/>
        <end position="300"/>
    </location>
</feature>
<dbReference type="InterPro" id="IPR029488">
    <property type="entry name" value="Hmw/CFAP97"/>
</dbReference>
<proteinExistence type="inferred from homology"/>
<name>A0A8X6LN85_TRICU</name>
<evidence type="ECO:0000256" key="2">
    <source>
        <dbReference type="SAM" id="MobiDB-lite"/>
    </source>
</evidence>
<evidence type="ECO:0000313" key="3">
    <source>
        <dbReference type="EMBL" id="GFR14617.1"/>
    </source>
</evidence>
<comment type="similarity">
    <text evidence="1">Belongs to the CFAP97 family.</text>
</comment>
<protein>
    <submittedName>
        <fullName evidence="3">Uncharacterized protein</fullName>
    </submittedName>
</protein>
<dbReference type="OrthoDB" id="6434425at2759"/>
<dbReference type="Proteomes" id="UP000887116">
    <property type="component" value="Unassembled WGS sequence"/>
</dbReference>
<organism evidence="3 4">
    <name type="scientific">Trichonephila clavata</name>
    <name type="common">Joro spider</name>
    <name type="synonym">Nephila clavata</name>
    <dbReference type="NCBI Taxonomy" id="2740835"/>
    <lineage>
        <taxon>Eukaryota</taxon>
        <taxon>Metazoa</taxon>
        <taxon>Ecdysozoa</taxon>
        <taxon>Arthropoda</taxon>
        <taxon>Chelicerata</taxon>
        <taxon>Arachnida</taxon>
        <taxon>Araneae</taxon>
        <taxon>Araneomorphae</taxon>
        <taxon>Entelegynae</taxon>
        <taxon>Araneoidea</taxon>
        <taxon>Nephilidae</taxon>
        <taxon>Trichonephila</taxon>
    </lineage>
</organism>
<accession>A0A8X6LN85</accession>